<proteinExistence type="predicted"/>
<protein>
    <submittedName>
        <fullName evidence="2">Replicase</fullName>
    </submittedName>
</protein>
<dbReference type="AlphaFoldDB" id="B3G2S2"/>
<accession>B3G2S2</accession>
<sequence>MRPREYAISYPYIQTNRPGMVSWLIFDLDHANALIWEEAGLPPPNLVVRNRKNGHSHVYYAIVPVCTTENGRSAPISYMKAVYEAFALQLKADIEYGGGPVAKTPGHPWWETSEYHDHVYDLGELAEAVELPQAKPWSKGPRLDDAAHSRHCILFERMRYYAYSIVNEERASGSFQHFVRRLEAFAFNNNDFKAYGFAESLPLSSLRATVNSISRWTWDRYRGSARCHRGVMALPAEMLLQEKQRLAALRTHGIRQKSTESKVRAACRRLIEAGEQLRVTAVARVAKISRQTITAYKHVMHEVLGAAVASSASVAKTDVKYGVHQIPAALNAYLPALMGSEGTALLRVKSLPTKKPDRLR</sequence>
<gene>
    <name evidence="2" type="ORF">PACL_0675</name>
</gene>
<dbReference type="Pfam" id="PF03090">
    <property type="entry name" value="Replicase"/>
    <property type="match status" value="1"/>
</dbReference>
<dbReference type="InterPro" id="IPR004322">
    <property type="entry name" value="Plasmid_replicase_bac"/>
</dbReference>
<evidence type="ECO:0000313" key="2">
    <source>
        <dbReference type="EMBL" id="ACD39334.1"/>
    </source>
</evidence>
<evidence type="ECO:0000259" key="1">
    <source>
        <dbReference type="Pfam" id="PF08708"/>
    </source>
</evidence>
<reference evidence="2" key="1">
    <citation type="journal article" date="2008" name="Genomics">
        <title>Large-insert genome analysis technology detects structural variation in Pseudomonas aeruginosa clinical strains from cystic fibrosis patients.</title>
        <authorList>
            <person name="Hayden H.S."/>
            <person name="Gillett W."/>
            <person name="Saenphimmachak C."/>
            <person name="Lim R."/>
            <person name="Zhou Y."/>
            <person name="Jacobs M.A."/>
            <person name="Chang J."/>
            <person name="Rohmer L."/>
            <person name="D'Argenio D.A."/>
            <person name="Palmieri A."/>
            <person name="Levy R."/>
            <person name="Haugen E."/>
            <person name="Wong G.K."/>
            <person name="Brittnacher M.J."/>
            <person name="Burns J.L."/>
            <person name="Miller S.I."/>
            <person name="Olson M.V."/>
            <person name="Kaul R."/>
        </authorList>
    </citation>
    <scope>NUCLEOTIDE SEQUENCE</scope>
    <source>
        <strain evidence="2">PACS181</strain>
    </source>
</reference>
<organism evidence="2">
    <name type="scientific">Pseudomonas aeruginosa</name>
    <dbReference type="NCBI Taxonomy" id="287"/>
    <lineage>
        <taxon>Bacteria</taxon>
        <taxon>Pseudomonadati</taxon>
        <taxon>Pseudomonadota</taxon>
        <taxon>Gammaproteobacteria</taxon>
        <taxon>Pseudomonadales</taxon>
        <taxon>Pseudomonadaceae</taxon>
        <taxon>Pseudomonas</taxon>
    </lineage>
</organism>
<dbReference type="Gene3D" id="1.10.340.50">
    <property type="match status" value="1"/>
</dbReference>
<dbReference type="EMBL" id="EU595755">
    <property type="protein sequence ID" value="ACD39334.1"/>
    <property type="molecule type" value="Genomic_DNA"/>
</dbReference>
<dbReference type="InterPro" id="IPR014820">
    <property type="entry name" value="PriCT_1"/>
</dbReference>
<feature type="domain" description="Primase C-terminal 1" evidence="1">
    <location>
        <begin position="144"/>
        <end position="219"/>
    </location>
</feature>
<dbReference type="Pfam" id="PF08708">
    <property type="entry name" value="PriCT_1"/>
    <property type="match status" value="1"/>
</dbReference>
<name>B3G2S2_PSEAI</name>